<keyword evidence="3" id="KW-1185">Reference proteome</keyword>
<evidence type="ECO:0008006" key="4">
    <source>
        <dbReference type="Google" id="ProtNLM"/>
    </source>
</evidence>
<protein>
    <recommendedName>
        <fullName evidence="4">Carboxypeptidase regulatory-like domain-containing protein</fullName>
    </recommendedName>
</protein>
<name>A0A225DYJ1_9BACT</name>
<feature type="region of interest" description="Disordered" evidence="1">
    <location>
        <begin position="152"/>
        <end position="176"/>
    </location>
</feature>
<organism evidence="2 3">
    <name type="scientific">Fimbriiglobus ruber</name>
    <dbReference type="NCBI Taxonomy" id="1908690"/>
    <lineage>
        <taxon>Bacteria</taxon>
        <taxon>Pseudomonadati</taxon>
        <taxon>Planctomycetota</taxon>
        <taxon>Planctomycetia</taxon>
        <taxon>Gemmatales</taxon>
        <taxon>Gemmataceae</taxon>
        <taxon>Fimbriiglobus</taxon>
    </lineage>
</organism>
<evidence type="ECO:0000256" key="1">
    <source>
        <dbReference type="SAM" id="MobiDB-lite"/>
    </source>
</evidence>
<evidence type="ECO:0000313" key="2">
    <source>
        <dbReference type="EMBL" id="OWK42319.1"/>
    </source>
</evidence>
<comment type="caution">
    <text evidence="2">The sequence shown here is derived from an EMBL/GenBank/DDBJ whole genome shotgun (WGS) entry which is preliminary data.</text>
</comment>
<evidence type="ECO:0000313" key="3">
    <source>
        <dbReference type="Proteomes" id="UP000214646"/>
    </source>
</evidence>
<accession>A0A225DYJ1</accession>
<gene>
    <name evidence="2" type="ORF">FRUB_04397</name>
</gene>
<proteinExistence type="predicted"/>
<sequence length="176" mass="18466">MLQPLPFQFTKDDTIMLLIRTKRYGFAAALVASVALLAGCGGSARLEGTVTLDGQPVDGGTIAFTPAGGQKSNLAGRIANGKYVIENAGTLAPGTYKVEINWPKKTGNMIPNKNDPGTQVDEVKQAIPMEYNTQSKLTAELKSGVNTNNFELKSGGAIDTRPIGSAPPRSKASGDN</sequence>
<dbReference type="Proteomes" id="UP000214646">
    <property type="component" value="Unassembled WGS sequence"/>
</dbReference>
<dbReference type="AlphaFoldDB" id="A0A225DYJ1"/>
<reference evidence="3" key="1">
    <citation type="submission" date="2017-06" db="EMBL/GenBank/DDBJ databases">
        <title>Genome analysis of Fimbriiglobus ruber SP5, the first member of the order Planctomycetales with confirmed chitinolytic capability.</title>
        <authorList>
            <person name="Ravin N.V."/>
            <person name="Rakitin A.L."/>
            <person name="Ivanova A.A."/>
            <person name="Beletsky A.V."/>
            <person name="Kulichevskaya I.S."/>
            <person name="Mardanov A.V."/>
            <person name="Dedysh S.N."/>
        </authorList>
    </citation>
    <scope>NUCLEOTIDE SEQUENCE [LARGE SCALE GENOMIC DNA]</scope>
    <source>
        <strain evidence="3">SP5</strain>
    </source>
</reference>
<dbReference type="EMBL" id="NIDE01000005">
    <property type="protein sequence ID" value="OWK42319.1"/>
    <property type="molecule type" value="Genomic_DNA"/>
</dbReference>